<organism evidence="1 2">
    <name type="scientific">Massilia suwonensis</name>
    <dbReference type="NCBI Taxonomy" id="648895"/>
    <lineage>
        <taxon>Bacteria</taxon>
        <taxon>Pseudomonadati</taxon>
        <taxon>Pseudomonadota</taxon>
        <taxon>Betaproteobacteria</taxon>
        <taxon>Burkholderiales</taxon>
        <taxon>Oxalobacteraceae</taxon>
        <taxon>Telluria group</taxon>
        <taxon>Massilia</taxon>
    </lineage>
</organism>
<keyword evidence="2" id="KW-1185">Reference proteome</keyword>
<dbReference type="EMBL" id="JBHSMR010000010">
    <property type="protein sequence ID" value="MFC5477789.1"/>
    <property type="molecule type" value="Genomic_DNA"/>
</dbReference>
<dbReference type="InterPro" id="IPR029060">
    <property type="entry name" value="PIN-like_dom_sf"/>
</dbReference>
<dbReference type="Proteomes" id="UP001596101">
    <property type="component" value="Unassembled WGS sequence"/>
</dbReference>
<dbReference type="Gene3D" id="3.40.50.1010">
    <property type="entry name" value="5'-nuclease"/>
    <property type="match status" value="1"/>
</dbReference>
<gene>
    <name evidence="1" type="ORF">ACFPQ5_06305</name>
</gene>
<sequence length="128" mass="14192">MTSGVLVDTSVWVDHFRHRNEALVNLLTLDLALTHPMIVTELACGTPPAPRARTLSDIGMLPQTRQASLNEVRELIEREQLFGLGCGLVDLALLASALLTPGAQLWTQDKRLVQLAQRFQIAYEPARH</sequence>
<evidence type="ECO:0000313" key="1">
    <source>
        <dbReference type="EMBL" id="MFC5477789.1"/>
    </source>
</evidence>
<dbReference type="RefSeq" id="WP_379752448.1">
    <property type="nucleotide sequence ID" value="NZ_JBHSMR010000010.1"/>
</dbReference>
<comment type="caution">
    <text evidence="1">The sequence shown here is derived from an EMBL/GenBank/DDBJ whole genome shotgun (WGS) entry which is preliminary data.</text>
</comment>
<dbReference type="SUPFAM" id="SSF88723">
    <property type="entry name" value="PIN domain-like"/>
    <property type="match status" value="1"/>
</dbReference>
<accession>A0ABW0MIW3</accession>
<reference evidence="2" key="1">
    <citation type="journal article" date="2019" name="Int. J. Syst. Evol. Microbiol.">
        <title>The Global Catalogue of Microorganisms (GCM) 10K type strain sequencing project: providing services to taxonomists for standard genome sequencing and annotation.</title>
        <authorList>
            <consortium name="The Broad Institute Genomics Platform"/>
            <consortium name="The Broad Institute Genome Sequencing Center for Infectious Disease"/>
            <person name="Wu L."/>
            <person name="Ma J."/>
        </authorList>
    </citation>
    <scope>NUCLEOTIDE SEQUENCE [LARGE SCALE GENOMIC DNA]</scope>
    <source>
        <strain evidence="2">CCUG 43111</strain>
    </source>
</reference>
<protein>
    <submittedName>
        <fullName evidence="1">Type II toxin-antitoxin system VapC family toxin</fullName>
    </submittedName>
</protein>
<name>A0ABW0MIW3_9BURK</name>
<evidence type="ECO:0000313" key="2">
    <source>
        <dbReference type="Proteomes" id="UP001596101"/>
    </source>
</evidence>
<proteinExistence type="predicted"/>